<dbReference type="GO" id="GO:0006281">
    <property type="term" value="P:DNA repair"/>
    <property type="evidence" value="ECO:0007669"/>
    <property type="project" value="TreeGrafter"/>
</dbReference>
<feature type="region of interest" description="Disordered" evidence="1">
    <location>
        <begin position="1"/>
        <end position="32"/>
    </location>
</feature>
<dbReference type="InterPro" id="IPR002190">
    <property type="entry name" value="MHD_dom"/>
</dbReference>
<dbReference type="Pfam" id="PF01454">
    <property type="entry name" value="MAGE"/>
    <property type="match status" value="1"/>
</dbReference>
<name>A0AAD5P989_9FUNG</name>
<reference evidence="3" key="2">
    <citation type="submission" date="2023-02" db="EMBL/GenBank/DDBJ databases">
        <authorList>
            <consortium name="DOE Joint Genome Institute"/>
            <person name="Mondo S.J."/>
            <person name="Chang Y."/>
            <person name="Wang Y."/>
            <person name="Ahrendt S."/>
            <person name="Andreopoulos W."/>
            <person name="Barry K."/>
            <person name="Beard J."/>
            <person name="Benny G.L."/>
            <person name="Blankenship S."/>
            <person name="Bonito G."/>
            <person name="Cuomo C."/>
            <person name="Desiro A."/>
            <person name="Gervers K.A."/>
            <person name="Hundley H."/>
            <person name="Kuo A."/>
            <person name="LaButti K."/>
            <person name="Lang B.F."/>
            <person name="Lipzen A."/>
            <person name="O'Donnell K."/>
            <person name="Pangilinan J."/>
            <person name="Reynolds N."/>
            <person name="Sandor L."/>
            <person name="Smith M.W."/>
            <person name="Tsang A."/>
            <person name="Grigoriev I.V."/>
            <person name="Stajich J.E."/>
            <person name="Spatafora J.W."/>
        </authorList>
    </citation>
    <scope>NUCLEOTIDE SEQUENCE</scope>
    <source>
        <strain evidence="3">RSA 2281</strain>
    </source>
</reference>
<feature type="compositionally biased region" description="Polar residues" evidence="1">
    <location>
        <begin position="20"/>
        <end position="32"/>
    </location>
</feature>
<reference evidence="3" key="1">
    <citation type="journal article" date="2022" name="IScience">
        <title>Evolution of zygomycete secretomes and the origins of terrestrial fungal ecologies.</title>
        <authorList>
            <person name="Chang Y."/>
            <person name="Wang Y."/>
            <person name="Mondo S."/>
            <person name="Ahrendt S."/>
            <person name="Andreopoulos W."/>
            <person name="Barry K."/>
            <person name="Beard J."/>
            <person name="Benny G.L."/>
            <person name="Blankenship S."/>
            <person name="Bonito G."/>
            <person name="Cuomo C."/>
            <person name="Desiro A."/>
            <person name="Gervers K.A."/>
            <person name="Hundley H."/>
            <person name="Kuo A."/>
            <person name="LaButti K."/>
            <person name="Lang B.F."/>
            <person name="Lipzen A."/>
            <person name="O'Donnell K."/>
            <person name="Pangilinan J."/>
            <person name="Reynolds N."/>
            <person name="Sandor L."/>
            <person name="Smith M.E."/>
            <person name="Tsang A."/>
            <person name="Grigoriev I.V."/>
            <person name="Stajich J.E."/>
            <person name="Spatafora J.W."/>
        </authorList>
    </citation>
    <scope>NUCLEOTIDE SEQUENCE</scope>
    <source>
        <strain evidence="3">RSA 2281</strain>
    </source>
</reference>
<dbReference type="PROSITE" id="PS50838">
    <property type="entry name" value="MAGE"/>
    <property type="match status" value="1"/>
</dbReference>
<dbReference type="AlphaFoldDB" id="A0AAD5P989"/>
<dbReference type="InterPro" id="IPR037445">
    <property type="entry name" value="MAGE"/>
</dbReference>
<evidence type="ECO:0000313" key="3">
    <source>
        <dbReference type="EMBL" id="KAI9250147.1"/>
    </source>
</evidence>
<gene>
    <name evidence="3" type="ORF">BDA99DRAFT_522978</name>
</gene>
<organism evidence="3 4">
    <name type="scientific">Phascolomyces articulosus</name>
    <dbReference type="NCBI Taxonomy" id="60185"/>
    <lineage>
        <taxon>Eukaryota</taxon>
        <taxon>Fungi</taxon>
        <taxon>Fungi incertae sedis</taxon>
        <taxon>Mucoromycota</taxon>
        <taxon>Mucoromycotina</taxon>
        <taxon>Mucoromycetes</taxon>
        <taxon>Mucorales</taxon>
        <taxon>Lichtheimiaceae</taxon>
        <taxon>Phascolomyces</taxon>
    </lineage>
</organism>
<dbReference type="InterPro" id="IPR041898">
    <property type="entry name" value="MAGE_WH1"/>
</dbReference>
<dbReference type="EMBL" id="JAIXMP010000033">
    <property type="protein sequence ID" value="KAI9250147.1"/>
    <property type="molecule type" value="Genomic_DNA"/>
</dbReference>
<dbReference type="Proteomes" id="UP001209540">
    <property type="component" value="Unassembled WGS sequence"/>
</dbReference>
<keyword evidence="4" id="KW-1185">Reference proteome</keyword>
<dbReference type="SMART" id="SM01373">
    <property type="entry name" value="MAGE"/>
    <property type="match status" value="1"/>
</dbReference>
<evidence type="ECO:0000259" key="2">
    <source>
        <dbReference type="PROSITE" id="PS50838"/>
    </source>
</evidence>
<feature type="domain" description="MAGE" evidence="2">
    <location>
        <begin position="40"/>
        <end position="249"/>
    </location>
</feature>
<dbReference type="Gene3D" id="1.10.10.1200">
    <property type="entry name" value="MAGE homology domain, winged helix WH1 motif"/>
    <property type="match status" value="1"/>
</dbReference>
<dbReference type="GO" id="GO:0005634">
    <property type="term" value="C:nucleus"/>
    <property type="evidence" value="ECO:0007669"/>
    <property type="project" value="TreeGrafter"/>
</dbReference>
<comment type="caution">
    <text evidence="3">The sequence shown here is derived from an EMBL/GenBank/DDBJ whole genome shotgun (WGS) entry which is preliminary data.</text>
</comment>
<evidence type="ECO:0000313" key="4">
    <source>
        <dbReference type="Proteomes" id="UP001209540"/>
    </source>
</evidence>
<dbReference type="PANTHER" id="PTHR11736">
    <property type="entry name" value="MELANOMA-ASSOCIATED ANTIGEN MAGE ANTIGEN"/>
    <property type="match status" value="1"/>
</dbReference>
<dbReference type="InterPro" id="IPR041899">
    <property type="entry name" value="MAGE_WH2"/>
</dbReference>
<accession>A0AAD5P989</accession>
<sequence>MSQKRTRRIRDDSDDEYRAASSSQRIKADPGSTNWDAEAFQRKVKDTVRYALACEYRRQPIRRDEINKKILQERSRDFNRVQHEANRKLKHLFGFEMIEVKPKEKPSLDSNKGTAPTKASSVVKSYILCNTLDNKYRTPELIHRSEEEYQLTGLLYVILSLIFTNEQIMSEADLCEHLDRLGVTEDCEPFGDREKLLDSFVKQNYLIRSKTNNDPNNENSREYYWGTRARAEITSEDIMGFIVSTYGSDMDEETLKDYVYRAAGYDMR</sequence>
<protein>
    <submittedName>
        <fullName evidence="3">MAGE family-domain-containing protein</fullName>
    </submittedName>
</protein>
<evidence type="ECO:0000256" key="1">
    <source>
        <dbReference type="SAM" id="MobiDB-lite"/>
    </source>
</evidence>
<proteinExistence type="predicted"/>
<dbReference type="Gene3D" id="1.10.10.1210">
    <property type="entry name" value="MAGE homology domain, winged helix WH2 motif"/>
    <property type="match status" value="1"/>
</dbReference>
<dbReference type="PANTHER" id="PTHR11736:SF14">
    <property type="entry name" value="NSE3 HOMOLOG, SMC5-SMC6 COMPLEX COMPONENT"/>
    <property type="match status" value="1"/>
</dbReference>